<accession>X0VDD2</accession>
<evidence type="ECO:0000313" key="1">
    <source>
        <dbReference type="EMBL" id="GAG16164.1"/>
    </source>
</evidence>
<reference evidence="1" key="1">
    <citation type="journal article" date="2014" name="Front. Microbiol.">
        <title>High frequency of phylogenetically diverse reductive dehalogenase-homologous genes in deep subseafloor sedimentary metagenomes.</title>
        <authorList>
            <person name="Kawai M."/>
            <person name="Futagami T."/>
            <person name="Toyoda A."/>
            <person name="Takaki Y."/>
            <person name="Nishi S."/>
            <person name="Hori S."/>
            <person name="Arai W."/>
            <person name="Tsubouchi T."/>
            <person name="Morono Y."/>
            <person name="Uchiyama I."/>
            <person name="Ito T."/>
            <person name="Fujiyama A."/>
            <person name="Inagaki F."/>
            <person name="Takami H."/>
        </authorList>
    </citation>
    <scope>NUCLEOTIDE SEQUENCE</scope>
    <source>
        <strain evidence="1">Expedition CK06-06</strain>
    </source>
</reference>
<dbReference type="EMBL" id="BARS01037859">
    <property type="protein sequence ID" value="GAG16164.1"/>
    <property type="molecule type" value="Genomic_DNA"/>
</dbReference>
<name>X0VDD2_9ZZZZ</name>
<sequence>ANCSSYEFVPIKSEMVNRLNKHMCFCAQRFIYSPKQSQELLDYTKEAKGYCKKLKSYRFGDDITPIWDIGRSG</sequence>
<organism evidence="1">
    <name type="scientific">marine sediment metagenome</name>
    <dbReference type="NCBI Taxonomy" id="412755"/>
    <lineage>
        <taxon>unclassified sequences</taxon>
        <taxon>metagenomes</taxon>
        <taxon>ecological metagenomes</taxon>
    </lineage>
</organism>
<proteinExistence type="predicted"/>
<protein>
    <submittedName>
        <fullName evidence="1">Uncharacterized protein</fullName>
    </submittedName>
</protein>
<comment type="caution">
    <text evidence="1">The sequence shown here is derived from an EMBL/GenBank/DDBJ whole genome shotgun (WGS) entry which is preliminary data.</text>
</comment>
<dbReference type="AlphaFoldDB" id="X0VDD2"/>
<gene>
    <name evidence="1" type="ORF">S01H1_57999</name>
</gene>
<feature type="non-terminal residue" evidence="1">
    <location>
        <position position="1"/>
    </location>
</feature>